<evidence type="ECO:0000313" key="1">
    <source>
        <dbReference type="EMBL" id="JAD64575.1"/>
    </source>
</evidence>
<accession>A0A0A9BTT4</accession>
<reference evidence="1" key="1">
    <citation type="submission" date="2014-09" db="EMBL/GenBank/DDBJ databases">
        <authorList>
            <person name="Magalhaes I.L.F."/>
            <person name="Oliveira U."/>
            <person name="Santos F.R."/>
            <person name="Vidigal T.H.D.A."/>
            <person name="Brescovit A.D."/>
            <person name="Santos A.J."/>
        </authorList>
    </citation>
    <scope>NUCLEOTIDE SEQUENCE</scope>
    <source>
        <tissue evidence="1">Shoot tissue taken approximately 20 cm above the soil surface</tissue>
    </source>
</reference>
<organism evidence="1">
    <name type="scientific">Arundo donax</name>
    <name type="common">Giant reed</name>
    <name type="synonym">Donax arundinaceus</name>
    <dbReference type="NCBI Taxonomy" id="35708"/>
    <lineage>
        <taxon>Eukaryota</taxon>
        <taxon>Viridiplantae</taxon>
        <taxon>Streptophyta</taxon>
        <taxon>Embryophyta</taxon>
        <taxon>Tracheophyta</taxon>
        <taxon>Spermatophyta</taxon>
        <taxon>Magnoliopsida</taxon>
        <taxon>Liliopsida</taxon>
        <taxon>Poales</taxon>
        <taxon>Poaceae</taxon>
        <taxon>PACMAD clade</taxon>
        <taxon>Arundinoideae</taxon>
        <taxon>Arundineae</taxon>
        <taxon>Arundo</taxon>
    </lineage>
</organism>
<reference evidence="1" key="2">
    <citation type="journal article" date="2015" name="Data Brief">
        <title>Shoot transcriptome of the giant reed, Arundo donax.</title>
        <authorList>
            <person name="Barrero R.A."/>
            <person name="Guerrero F.D."/>
            <person name="Moolhuijzen P."/>
            <person name="Goolsby J.A."/>
            <person name="Tidwell J."/>
            <person name="Bellgard S.E."/>
            <person name="Bellgard M.I."/>
        </authorList>
    </citation>
    <scope>NUCLEOTIDE SEQUENCE</scope>
    <source>
        <tissue evidence="1">Shoot tissue taken approximately 20 cm above the soil surface</tissue>
    </source>
</reference>
<name>A0A0A9BTT4_ARUDO</name>
<proteinExistence type="predicted"/>
<sequence length="30" mass="3340">MVAYLARQLFYALCKILTSSCPALMCTTKV</sequence>
<protein>
    <submittedName>
        <fullName evidence="1">Uncharacterized protein</fullName>
    </submittedName>
</protein>
<dbReference type="AlphaFoldDB" id="A0A0A9BTT4"/>
<dbReference type="EMBL" id="GBRH01233320">
    <property type="protein sequence ID" value="JAD64575.1"/>
    <property type="molecule type" value="Transcribed_RNA"/>
</dbReference>